<protein>
    <submittedName>
        <fullName evidence="2">Uncharacterized protein</fullName>
    </submittedName>
</protein>
<evidence type="ECO:0000313" key="3">
    <source>
        <dbReference type="Proteomes" id="UP000192501"/>
    </source>
</evidence>
<proteinExistence type="predicted"/>
<evidence type="ECO:0000256" key="1">
    <source>
        <dbReference type="SAM" id="SignalP"/>
    </source>
</evidence>
<feature type="chain" id="PRO_5012191083" evidence="1">
    <location>
        <begin position="20"/>
        <end position="48"/>
    </location>
</feature>
<name>A0A1X0QEH9_9MICR</name>
<sequence length="48" mass="5832">MFHMLHTFLVCLLYEKIYQVFNGTTNLLFNYSTKPTNYVLKTFLKTFF</sequence>
<dbReference type="AlphaFoldDB" id="A0A1X0QEH9"/>
<gene>
    <name evidence="2" type="ORF">A0H76_3053</name>
</gene>
<accession>A0A1X0QEH9</accession>
<dbReference type="Proteomes" id="UP000192501">
    <property type="component" value="Unassembled WGS sequence"/>
</dbReference>
<feature type="signal peptide" evidence="1">
    <location>
        <begin position="1"/>
        <end position="19"/>
    </location>
</feature>
<evidence type="ECO:0000313" key="2">
    <source>
        <dbReference type="EMBL" id="ORD98208.1"/>
    </source>
</evidence>
<reference evidence="2 3" key="1">
    <citation type="journal article" date="2017" name="Environ. Microbiol.">
        <title>Decay of the glycolytic pathway and adaptation to intranuclear parasitism within Enterocytozoonidae microsporidia.</title>
        <authorList>
            <person name="Wiredu Boakye D."/>
            <person name="Jaroenlak P."/>
            <person name="Prachumwat A."/>
            <person name="Williams T.A."/>
            <person name="Bateman K.S."/>
            <person name="Itsathitphaisarn O."/>
            <person name="Sritunyalucksana K."/>
            <person name="Paszkiewicz K.H."/>
            <person name="Moore K.A."/>
            <person name="Stentiford G.D."/>
            <person name="Williams B.A."/>
        </authorList>
    </citation>
    <scope>NUCLEOTIDE SEQUENCE [LARGE SCALE GENOMIC DNA]</scope>
    <source>
        <strain evidence="3">canceri</strain>
    </source>
</reference>
<keyword evidence="1" id="KW-0732">Signal</keyword>
<organism evidence="2 3">
    <name type="scientific">Hepatospora eriocheir</name>
    <dbReference type="NCBI Taxonomy" id="1081669"/>
    <lineage>
        <taxon>Eukaryota</taxon>
        <taxon>Fungi</taxon>
        <taxon>Fungi incertae sedis</taxon>
        <taxon>Microsporidia</taxon>
        <taxon>Hepatosporidae</taxon>
        <taxon>Hepatospora</taxon>
    </lineage>
</organism>
<dbReference type="VEuPathDB" id="MicrosporidiaDB:A0H76_3053"/>
<comment type="caution">
    <text evidence="2">The sequence shown here is derived from an EMBL/GenBank/DDBJ whole genome shotgun (WGS) entry which is preliminary data.</text>
</comment>
<dbReference type="EMBL" id="LTAI01000916">
    <property type="protein sequence ID" value="ORD98208.1"/>
    <property type="molecule type" value="Genomic_DNA"/>
</dbReference>